<reference evidence="1 2" key="1">
    <citation type="journal article" date="2009" name="J. Bacteriol.">
        <title>Genome sequence of Azotobacter vinelandii, an obligate aerobe specialized to support diverse anaerobic metabolic processes.</title>
        <authorList>
            <person name="Setubal J.C."/>
            <person name="dos Santos P."/>
            <person name="Goldman B.S."/>
            <person name="Ertesvag H."/>
            <person name="Espin G."/>
            <person name="Rubio L.M."/>
            <person name="Valla S."/>
            <person name="Almeida N.F."/>
            <person name="Balasubramanian D."/>
            <person name="Cromes L."/>
            <person name="Curatti L."/>
            <person name="Du Z."/>
            <person name="Godsy E."/>
            <person name="Goodner B."/>
            <person name="Hellner-Burris K."/>
            <person name="Hernandez J.A."/>
            <person name="Houmiel K."/>
            <person name="Imperial J."/>
            <person name="Kennedy C."/>
            <person name="Larson T.J."/>
            <person name="Latreille P."/>
            <person name="Ligon L.S."/>
            <person name="Lu J."/>
            <person name="Maerk M."/>
            <person name="Miller N.M."/>
            <person name="Norton S."/>
            <person name="O'Carroll I.P."/>
            <person name="Paulsen I."/>
            <person name="Raulfs E.C."/>
            <person name="Roemer R."/>
            <person name="Rosser J."/>
            <person name="Segura D."/>
            <person name="Slater S."/>
            <person name="Stricklin S.L."/>
            <person name="Studholme D.J."/>
            <person name="Sun J."/>
            <person name="Viana C.J."/>
            <person name="Wallin E."/>
            <person name="Wang B."/>
            <person name="Wheeler C."/>
            <person name="Zhu H."/>
            <person name="Dean D.R."/>
            <person name="Dixon R."/>
            <person name="Wood D."/>
        </authorList>
    </citation>
    <scope>NUCLEOTIDE SEQUENCE [LARGE SCALE GENOMIC DNA]</scope>
    <source>
        <strain evidence="2">DJ / ATCC BAA-1303</strain>
    </source>
</reference>
<dbReference type="HOGENOM" id="CLU_3164138_0_0_6"/>
<protein>
    <submittedName>
        <fullName evidence="1">Uncharacterized protein</fullName>
    </submittedName>
</protein>
<gene>
    <name evidence="1" type="ordered locus">Avin_23110</name>
</gene>
<dbReference type="KEGG" id="avn:Avin_23110"/>
<dbReference type="Proteomes" id="UP000002424">
    <property type="component" value="Chromosome"/>
</dbReference>
<dbReference type="EMBL" id="CP001157">
    <property type="protein sequence ID" value="ACO78499.1"/>
    <property type="molecule type" value="Genomic_DNA"/>
</dbReference>
<organism evidence="1 2">
    <name type="scientific">Azotobacter vinelandii (strain DJ / ATCC BAA-1303)</name>
    <dbReference type="NCBI Taxonomy" id="322710"/>
    <lineage>
        <taxon>Bacteria</taxon>
        <taxon>Pseudomonadati</taxon>
        <taxon>Pseudomonadota</taxon>
        <taxon>Gammaproteobacteria</taxon>
        <taxon>Pseudomonadales</taxon>
        <taxon>Pseudomonadaceae</taxon>
        <taxon>Azotobacter</taxon>
    </lineage>
</organism>
<accession>C1DGI8</accession>
<proteinExistence type="predicted"/>
<evidence type="ECO:0000313" key="2">
    <source>
        <dbReference type="Proteomes" id="UP000002424"/>
    </source>
</evidence>
<keyword evidence="2" id="KW-1185">Reference proteome</keyword>
<sequence length="47" mass="5473">MLRSFRLPSSLVLFLYTSYLRLYPSAKKRLNPSPIRTWATALFPLSV</sequence>
<dbReference type="AlphaFoldDB" id="C1DGI8"/>
<name>C1DGI8_AZOVD</name>
<dbReference type="EnsemblBacteria" id="ACO78499">
    <property type="protein sequence ID" value="ACO78499"/>
    <property type="gene ID" value="Avin_23110"/>
</dbReference>
<evidence type="ECO:0000313" key="1">
    <source>
        <dbReference type="EMBL" id="ACO78499.1"/>
    </source>
</evidence>